<dbReference type="NCBIfam" id="TIGR00091">
    <property type="entry name" value="tRNA (guanosine(46)-N7)-methyltransferase TrmB"/>
    <property type="match status" value="1"/>
</dbReference>
<evidence type="ECO:0000256" key="11">
    <source>
        <dbReference type="HAMAP-Rule" id="MF_03055"/>
    </source>
</evidence>
<sequence length="715" mass="82010">MPTPDDAMPSPPEHEHEHEHEHEQDHDHDSHHATCPPEESRIQSEIDSADEESLHVDDDGNTSFNAPTQQPTPPSVESDLPTDAHPPTESHAKISDIDVDDPMRDIPTPISAMDEGADEQQQRNTHASPLSATAPVPVSWPSALTSPYQIQRFLPNTSSSLLRPGSRFKGNQTSDHQQYEVEVEIKHVDMKESFLCGYLRIKGLTQDHPSLTTYFEGEIIGSKYTFITQHPEWGSNEKVDRQHWARFPAYKPLSKFSSRPELVTKDWMQKEHLFMRWKEYFLVPDHRVRTINGASFEGFYYICFNQVSGGIEGIYFHAKSEKFQKLRLEHVEDRGCQGAIEFRILGQQRTLRLFGFLYSLYFSGNEHLWRPETQCATTADFAYWVSLKSLTPPPLPLPPLTSLLYLYRAKLQHLPPNFNKLEKGMMPGEPAKRTKREAYKDSLPTGGQHAELPQKKFYRQRAHANPFSDHSLTYPKSPAEMDWAKYYPAYAAHKIEEQEKEKDAEGESHDLEQIPPMEGKATTQPVEIADIGCGFGGLLFALAPEFPDTLILGMEIRMSVTEYVQEKVRALRVQNASTSAYQNVSCMRANTMKFLPNFFTKAQLSKIFLCFPDPHFKQRKHKARIVSYTLNSEYAYVLKPGGIVYTITDVEDLHKWMVGHFEKHPSFERVGEEEQEQDVCVKLMRKETEEGKKVERNNGPKYVACFRRVEDPAWP</sequence>
<name>A0A6G1K1D9_9PLEO</name>
<keyword evidence="14" id="KW-1185">Reference proteome</keyword>
<feature type="active site" evidence="11">
    <location>
        <position position="613"/>
    </location>
</feature>
<feature type="compositionally biased region" description="Basic and acidic residues" evidence="12">
    <location>
        <begin position="430"/>
        <end position="440"/>
    </location>
</feature>
<dbReference type="PANTHER" id="PTHR23417">
    <property type="entry name" value="3-DEOXY-D-MANNO-OCTULOSONIC-ACID TRANSFERASE/TRNA GUANINE-N 7 - -METHYLTRANSFERASE"/>
    <property type="match status" value="1"/>
</dbReference>
<feature type="binding site" evidence="11">
    <location>
        <position position="532"/>
    </location>
    <ligand>
        <name>S-adenosyl-L-methionine</name>
        <dbReference type="ChEBI" id="CHEBI:59789"/>
    </ligand>
</feature>
<dbReference type="GO" id="GO:0008176">
    <property type="term" value="F:tRNA (guanine(46)-N7)-methyltransferase activity"/>
    <property type="evidence" value="ECO:0007669"/>
    <property type="project" value="UniProtKB-UniRule"/>
</dbReference>
<keyword evidence="5 11" id="KW-0808">Transferase</keyword>
<dbReference type="PROSITE" id="PS51625">
    <property type="entry name" value="SAM_MT_TRMB"/>
    <property type="match status" value="1"/>
</dbReference>
<dbReference type="InterPro" id="IPR025763">
    <property type="entry name" value="Trm8_euk"/>
</dbReference>
<dbReference type="Pfam" id="PF02390">
    <property type="entry name" value="Methyltransf_4"/>
    <property type="match status" value="1"/>
</dbReference>
<protein>
    <recommendedName>
        <fullName evidence="11">tRNA (guanine-N(7)-)-methyltransferase</fullName>
        <ecNumber evidence="11">2.1.1.33</ecNumber>
    </recommendedName>
    <alternativeName>
        <fullName evidence="11">Transfer RNA methyltransferase 8</fullName>
    </alternativeName>
    <alternativeName>
        <fullName evidence="11">tRNA (guanine(46)-N(7))-methyltransferase</fullName>
    </alternativeName>
    <alternativeName>
        <fullName evidence="11">tRNA(m7G46)-methyltransferase</fullName>
    </alternativeName>
</protein>
<evidence type="ECO:0000256" key="6">
    <source>
        <dbReference type="ARBA" id="ARBA00022691"/>
    </source>
</evidence>
<dbReference type="GO" id="GO:0005634">
    <property type="term" value="C:nucleus"/>
    <property type="evidence" value="ECO:0007669"/>
    <property type="project" value="UniProtKB-SubCell"/>
</dbReference>
<feature type="binding site" evidence="11">
    <location>
        <begin position="555"/>
        <end position="556"/>
    </location>
    <ligand>
        <name>S-adenosyl-L-methionine</name>
        <dbReference type="ChEBI" id="CHEBI:59789"/>
    </ligand>
</feature>
<dbReference type="CDD" id="cd02440">
    <property type="entry name" value="AdoMet_MTases"/>
    <property type="match status" value="1"/>
</dbReference>
<comment type="catalytic activity">
    <reaction evidence="1 11">
        <text>guanosine(46) in tRNA + S-adenosyl-L-methionine = N(7)-methylguanosine(46) in tRNA + S-adenosyl-L-homocysteine</text>
        <dbReference type="Rhea" id="RHEA:42708"/>
        <dbReference type="Rhea" id="RHEA-COMP:10188"/>
        <dbReference type="Rhea" id="RHEA-COMP:10189"/>
        <dbReference type="ChEBI" id="CHEBI:57856"/>
        <dbReference type="ChEBI" id="CHEBI:59789"/>
        <dbReference type="ChEBI" id="CHEBI:74269"/>
        <dbReference type="ChEBI" id="CHEBI:74480"/>
        <dbReference type="EC" id="2.1.1.33"/>
    </reaction>
</comment>
<evidence type="ECO:0000256" key="1">
    <source>
        <dbReference type="ARBA" id="ARBA00000142"/>
    </source>
</evidence>
<feature type="compositionally biased region" description="Basic and acidic residues" evidence="12">
    <location>
        <begin position="86"/>
        <end position="104"/>
    </location>
</feature>
<accession>A0A6G1K1D9</accession>
<feature type="compositionally biased region" description="Polar residues" evidence="12">
    <location>
        <begin position="122"/>
        <end position="131"/>
    </location>
</feature>
<keyword evidence="9 11" id="KW-0539">Nucleus</keyword>
<dbReference type="AlphaFoldDB" id="A0A6G1K1D9"/>
<evidence type="ECO:0000256" key="12">
    <source>
        <dbReference type="SAM" id="MobiDB-lite"/>
    </source>
</evidence>
<evidence type="ECO:0000256" key="9">
    <source>
        <dbReference type="ARBA" id="ARBA00023242"/>
    </source>
</evidence>
<evidence type="ECO:0000313" key="14">
    <source>
        <dbReference type="Proteomes" id="UP000799428"/>
    </source>
</evidence>
<dbReference type="HAMAP" id="MF_03055">
    <property type="entry name" value="tRNA_methyltr_TrmB_euk"/>
    <property type="match status" value="1"/>
</dbReference>
<evidence type="ECO:0000256" key="10">
    <source>
        <dbReference type="ARBA" id="ARBA00060552"/>
    </source>
</evidence>
<dbReference type="GO" id="GO:0106143">
    <property type="term" value="C:tRNA (m7G46) methyltransferase complex"/>
    <property type="evidence" value="ECO:0007669"/>
    <property type="project" value="UniProtKB-ARBA"/>
</dbReference>
<reference evidence="13" key="1">
    <citation type="journal article" date="2020" name="Stud. Mycol.">
        <title>101 Dothideomycetes genomes: a test case for predicting lifestyles and emergence of pathogens.</title>
        <authorList>
            <person name="Haridas S."/>
            <person name="Albert R."/>
            <person name="Binder M."/>
            <person name="Bloem J."/>
            <person name="Labutti K."/>
            <person name="Salamov A."/>
            <person name="Andreopoulos B."/>
            <person name="Baker S."/>
            <person name="Barry K."/>
            <person name="Bills G."/>
            <person name="Bluhm B."/>
            <person name="Cannon C."/>
            <person name="Castanera R."/>
            <person name="Culley D."/>
            <person name="Daum C."/>
            <person name="Ezra D."/>
            <person name="Gonzalez J."/>
            <person name="Henrissat B."/>
            <person name="Kuo A."/>
            <person name="Liang C."/>
            <person name="Lipzen A."/>
            <person name="Lutzoni F."/>
            <person name="Magnuson J."/>
            <person name="Mondo S."/>
            <person name="Nolan M."/>
            <person name="Ohm R."/>
            <person name="Pangilinan J."/>
            <person name="Park H.-J."/>
            <person name="Ramirez L."/>
            <person name="Alfaro M."/>
            <person name="Sun H."/>
            <person name="Tritt A."/>
            <person name="Yoshinaga Y."/>
            <person name="Zwiers L.-H."/>
            <person name="Turgeon B."/>
            <person name="Goodwin S."/>
            <person name="Spatafora J."/>
            <person name="Crous P."/>
            <person name="Grigoriev I."/>
        </authorList>
    </citation>
    <scope>NUCLEOTIDE SEQUENCE</scope>
    <source>
        <strain evidence="13">CBS 279.74</strain>
    </source>
</reference>
<organism evidence="13 14">
    <name type="scientific">Pleomassaria siparia CBS 279.74</name>
    <dbReference type="NCBI Taxonomy" id="1314801"/>
    <lineage>
        <taxon>Eukaryota</taxon>
        <taxon>Fungi</taxon>
        <taxon>Dikarya</taxon>
        <taxon>Ascomycota</taxon>
        <taxon>Pezizomycotina</taxon>
        <taxon>Dothideomycetes</taxon>
        <taxon>Pleosporomycetidae</taxon>
        <taxon>Pleosporales</taxon>
        <taxon>Pleomassariaceae</taxon>
        <taxon>Pleomassaria</taxon>
    </lineage>
</organism>
<proteinExistence type="inferred from homology"/>
<feature type="region of interest" description="Disordered" evidence="12">
    <location>
        <begin position="418"/>
        <end position="454"/>
    </location>
</feature>
<dbReference type="EMBL" id="MU005775">
    <property type="protein sequence ID" value="KAF2706686.1"/>
    <property type="molecule type" value="Genomic_DNA"/>
</dbReference>
<evidence type="ECO:0000256" key="3">
    <source>
        <dbReference type="ARBA" id="ARBA00022555"/>
    </source>
</evidence>
<keyword evidence="4 11" id="KW-0489">Methyltransferase</keyword>
<gene>
    <name evidence="11" type="primary">TRM8</name>
    <name evidence="13" type="ORF">K504DRAFT_536123</name>
</gene>
<comment type="subcellular location">
    <subcellularLocation>
        <location evidence="2 11">Nucleus</location>
    </subcellularLocation>
</comment>
<evidence type="ECO:0000313" key="13">
    <source>
        <dbReference type="EMBL" id="KAF2706686.1"/>
    </source>
</evidence>
<feature type="binding site" evidence="11">
    <location>
        <begin position="590"/>
        <end position="591"/>
    </location>
    <ligand>
        <name>S-adenosyl-L-methionine</name>
        <dbReference type="ChEBI" id="CHEBI:59789"/>
    </ligand>
</feature>
<dbReference type="Proteomes" id="UP000799428">
    <property type="component" value="Unassembled WGS sequence"/>
</dbReference>
<dbReference type="OrthoDB" id="62at2759"/>
<dbReference type="InterPro" id="IPR003358">
    <property type="entry name" value="tRNA_(Gua-N-7)_MeTrfase_Trmb"/>
</dbReference>
<dbReference type="EC" id="2.1.1.33" evidence="11"/>
<comment type="pathway">
    <text evidence="10 11">tRNA modification; N(7)-methylguanine-tRNA biosynthesis.</text>
</comment>
<feature type="binding site" evidence="11">
    <location>
        <begin position="688"/>
        <end position="690"/>
    </location>
    <ligand>
        <name>S-adenosyl-L-methionine</name>
        <dbReference type="ChEBI" id="CHEBI:59789"/>
    </ligand>
</feature>
<dbReference type="SUPFAM" id="SSF53335">
    <property type="entry name" value="S-adenosyl-L-methionine-dependent methyltransferases"/>
    <property type="match status" value="1"/>
</dbReference>
<comment type="subunit">
    <text evidence="11">Forms a complex with TRM82.</text>
</comment>
<dbReference type="FunFam" id="3.40.50.150:FF:000060">
    <property type="entry name" value="tRNA (guanine-N(7)-)-methyltransferase"/>
    <property type="match status" value="1"/>
</dbReference>
<dbReference type="Gene3D" id="3.40.50.150">
    <property type="entry name" value="Vaccinia Virus protein VP39"/>
    <property type="match status" value="1"/>
</dbReference>
<feature type="compositionally biased region" description="Basic and acidic residues" evidence="12">
    <location>
        <begin position="12"/>
        <end position="44"/>
    </location>
</feature>
<evidence type="ECO:0000256" key="7">
    <source>
        <dbReference type="ARBA" id="ARBA00022694"/>
    </source>
</evidence>
<dbReference type="InterPro" id="IPR029063">
    <property type="entry name" value="SAM-dependent_MTases_sf"/>
</dbReference>
<evidence type="ECO:0000256" key="8">
    <source>
        <dbReference type="ARBA" id="ARBA00022884"/>
    </source>
</evidence>
<dbReference type="InterPro" id="IPR018618">
    <property type="entry name" value="GID4/10-like"/>
</dbReference>
<comment type="function">
    <text evidence="11">Catalyzes the formation of N(7)-methylguanine at position 46 (m7G46) in tRNA.</text>
</comment>
<feature type="region of interest" description="Disordered" evidence="12">
    <location>
        <begin position="1"/>
        <end position="134"/>
    </location>
</feature>
<evidence type="ECO:0000256" key="5">
    <source>
        <dbReference type="ARBA" id="ARBA00022679"/>
    </source>
</evidence>
<feature type="binding site" evidence="11">
    <location>
        <position position="610"/>
    </location>
    <ligand>
        <name>S-adenosyl-L-methionine</name>
        <dbReference type="ChEBI" id="CHEBI:59789"/>
    </ligand>
</feature>
<keyword evidence="8 11" id="KW-0694">RNA-binding</keyword>
<dbReference type="GO" id="GO:0000049">
    <property type="term" value="F:tRNA binding"/>
    <property type="evidence" value="ECO:0007669"/>
    <property type="project" value="UniProtKB-UniRule"/>
</dbReference>
<keyword evidence="6 11" id="KW-0949">S-adenosyl-L-methionine</keyword>
<comment type="similarity">
    <text evidence="11">Belongs to the class I-like SAM-binding methyltransferase superfamily. TrmB family.</text>
</comment>
<evidence type="ECO:0000256" key="4">
    <source>
        <dbReference type="ARBA" id="ARBA00022603"/>
    </source>
</evidence>
<evidence type="ECO:0000256" key="2">
    <source>
        <dbReference type="ARBA" id="ARBA00004123"/>
    </source>
</evidence>
<keyword evidence="7 11" id="KW-0819">tRNA processing</keyword>
<keyword evidence="3 11" id="KW-0820">tRNA-binding</keyword>
<dbReference type="Pfam" id="PF09783">
    <property type="entry name" value="Vac_ImportDeg"/>
    <property type="match status" value="1"/>
</dbReference>
<dbReference type="UniPathway" id="UPA00989"/>
<dbReference type="PANTHER" id="PTHR23417:SF16">
    <property type="entry name" value="TRNA (GUANINE-N(7)-)-METHYLTRANSFERASE"/>
    <property type="match status" value="1"/>
</dbReference>